<evidence type="ECO:0000256" key="6">
    <source>
        <dbReference type="SAM" id="MobiDB-lite"/>
    </source>
</evidence>
<dbReference type="InterPro" id="IPR001647">
    <property type="entry name" value="HTH_TetR"/>
</dbReference>
<dbReference type="InterPro" id="IPR036271">
    <property type="entry name" value="Tet_transcr_reg_TetR-rel_C_sf"/>
</dbReference>
<keyword evidence="1" id="KW-0678">Repressor</keyword>
<evidence type="ECO:0000256" key="3">
    <source>
        <dbReference type="ARBA" id="ARBA00023125"/>
    </source>
</evidence>
<dbReference type="Gene3D" id="1.10.357.10">
    <property type="entry name" value="Tetracycline Repressor, domain 2"/>
    <property type="match status" value="1"/>
</dbReference>
<accession>A0ABU1MGI9</accession>
<feature type="region of interest" description="Disordered" evidence="6">
    <location>
        <begin position="1"/>
        <end position="35"/>
    </location>
</feature>
<dbReference type="InterPro" id="IPR009057">
    <property type="entry name" value="Homeodomain-like_sf"/>
</dbReference>
<keyword evidence="4" id="KW-0804">Transcription</keyword>
<protein>
    <submittedName>
        <fullName evidence="8">DNA-binding transcriptional regulator YbjK</fullName>
    </submittedName>
</protein>
<proteinExistence type="predicted"/>
<evidence type="ECO:0000256" key="4">
    <source>
        <dbReference type="ARBA" id="ARBA00023163"/>
    </source>
</evidence>
<dbReference type="PANTHER" id="PTHR30055:SF228">
    <property type="entry name" value="TRANSCRIPTIONAL REGULATOR-RELATED"/>
    <property type="match status" value="1"/>
</dbReference>
<dbReference type="InterPro" id="IPR050109">
    <property type="entry name" value="HTH-type_TetR-like_transc_reg"/>
</dbReference>
<keyword evidence="2" id="KW-0805">Transcription regulation</keyword>
<keyword evidence="9" id="KW-1185">Reference proteome</keyword>
<dbReference type="PROSITE" id="PS50977">
    <property type="entry name" value="HTH_TETR_2"/>
    <property type="match status" value="1"/>
</dbReference>
<dbReference type="GO" id="GO:0003677">
    <property type="term" value="F:DNA binding"/>
    <property type="evidence" value="ECO:0007669"/>
    <property type="project" value="UniProtKB-KW"/>
</dbReference>
<evidence type="ECO:0000256" key="2">
    <source>
        <dbReference type="ARBA" id="ARBA00023015"/>
    </source>
</evidence>
<sequence length="223" mass="23557">MQGADPRPGRVPRAATPARAAATDRALPRRAEPDARRHSLIEAAMRVLARAGANGASVRAIAQEAGVSPGLVGHYFSGIDALIAETYTHVDAMVTQALNAAVDAAPSDPRAQLEAFVTASFTAPIAQPALLATWIAFWSLVTSQPQIARQHDEQYAGYRARLEQLLRAAGVAEGDLRHAAIAVTALVDGLWLELCLSPQCFSSEEAGAIARRFLGTVCGPVKE</sequence>
<dbReference type="SUPFAM" id="SSF46689">
    <property type="entry name" value="Homeodomain-like"/>
    <property type="match status" value="1"/>
</dbReference>
<feature type="DNA-binding region" description="H-T-H motif" evidence="5">
    <location>
        <begin position="57"/>
        <end position="76"/>
    </location>
</feature>
<feature type="domain" description="HTH tetR-type" evidence="7">
    <location>
        <begin position="34"/>
        <end position="94"/>
    </location>
</feature>
<evidence type="ECO:0000259" key="7">
    <source>
        <dbReference type="PROSITE" id="PS50977"/>
    </source>
</evidence>
<feature type="compositionally biased region" description="Basic and acidic residues" evidence="6">
    <location>
        <begin position="26"/>
        <end position="35"/>
    </location>
</feature>
<name>A0ABU1MGI9_9SPHN</name>
<dbReference type="EMBL" id="JAVDRD010000001">
    <property type="protein sequence ID" value="MDR6509314.1"/>
    <property type="molecule type" value="Genomic_DNA"/>
</dbReference>
<dbReference type="PANTHER" id="PTHR30055">
    <property type="entry name" value="HTH-TYPE TRANSCRIPTIONAL REGULATOR RUTR"/>
    <property type="match status" value="1"/>
</dbReference>
<evidence type="ECO:0000313" key="8">
    <source>
        <dbReference type="EMBL" id="MDR6509314.1"/>
    </source>
</evidence>
<dbReference type="Pfam" id="PF13977">
    <property type="entry name" value="TetR_C_6"/>
    <property type="match status" value="1"/>
</dbReference>
<dbReference type="SUPFAM" id="SSF48498">
    <property type="entry name" value="Tetracyclin repressor-like, C-terminal domain"/>
    <property type="match status" value="1"/>
</dbReference>
<keyword evidence="3 5" id="KW-0238">DNA-binding</keyword>
<evidence type="ECO:0000256" key="5">
    <source>
        <dbReference type="PROSITE-ProRule" id="PRU00335"/>
    </source>
</evidence>
<dbReference type="Proteomes" id="UP001184150">
    <property type="component" value="Unassembled WGS sequence"/>
</dbReference>
<comment type="caution">
    <text evidence="8">The sequence shown here is derived from an EMBL/GenBank/DDBJ whole genome shotgun (WGS) entry which is preliminary data.</text>
</comment>
<reference evidence="8 9" key="1">
    <citation type="submission" date="2023-07" db="EMBL/GenBank/DDBJ databases">
        <title>Sorghum-associated microbial communities from plants grown in Nebraska, USA.</title>
        <authorList>
            <person name="Schachtman D."/>
        </authorList>
    </citation>
    <scope>NUCLEOTIDE SEQUENCE [LARGE SCALE GENOMIC DNA]</scope>
    <source>
        <strain evidence="8 9">DS1027</strain>
    </source>
</reference>
<dbReference type="NCBIfam" id="NF001978">
    <property type="entry name" value="PRK00767.1"/>
    <property type="match status" value="1"/>
</dbReference>
<dbReference type="Pfam" id="PF00440">
    <property type="entry name" value="TetR_N"/>
    <property type="match status" value="1"/>
</dbReference>
<gene>
    <name evidence="8" type="ORF">J2792_000154</name>
</gene>
<evidence type="ECO:0000256" key="1">
    <source>
        <dbReference type="ARBA" id="ARBA00022491"/>
    </source>
</evidence>
<organism evidence="8 9">
    <name type="scientific">Novosphingobium capsulatum</name>
    <dbReference type="NCBI Taxonomy" id="13688"/>
    <lineage>
        <taxon>Bacteria</taxon>
        <taxon>Pseudomonadati</taxon>
        <taxon>Pseudomonadota</taxon>
        <taxon>Alphaproteobacteria</taxon>
        <taxon>Sphingomonadales</taxon>
        <taxon>Sphingomonadaceae</taxon>
        <taxon>Novosphingobium</taxon>
    </lineage>
</organism>
<evidence type="ECO:0000313" key="9">
    <source>
        <dbReference type="Proteomes" id="UP001184150"/>
    </source>
</evidence>
<feature type="compositionally biased region" description="Low complexity" evidence="6">
    <location>
        <begin position="11"/>
        <end position="25"/>
    </location>
</feature>
<dbReference type="InterPro" id="IPR039538">
    <property type="entry name" value="BetI_C"/>
</dbReference>
<dbReference type="RefSeq" id="WP_309804121.1">
    <property type="nucleotide sequence ID" value="NZ_JAVDRD010000001.1"/>
</dbReference>